<keyword evidence="4" id="KW-1185">Reference proteome</keyword>
<accession>A0A316YN26</accession>
<reference evidence="3 4" key="1">
    <citation type="journal article" date="2018" name="Mol. Biol. Evol.">
        <title>Broad Genomic Sampling Reveals a Smut Pathogenic Ancestry of the Fungal Clade Ustilaginomycotina.</title>
        <authorList>
            <person name="Kijpornyongpan T."/>
            <person name="Mondo S.J."/>
            <person name="Barry K."/>
            <person name="Sandor L."/>
            <person name="Lee J."/>
            <person name="Lipzen A."/>
            <person name="Pangilinan J."/>
            <person name="LaButti K."/>
            <person name="Hainaut M."/>
            <person name="Henrissat B."/>
            <person name="Grigoriev I.V."/>
            <person name="Spatafora J.W."/>
            <person name="Aime M.C."/>
        </authorList>
    </citation>
    <scope>NUCLEOTIDE SEQUENCE [LARGE SCALE GENOMIC DNA]</scope>
    <source>
        <strain evidence="3 4">MCA 4198</strain>
    </source>
</reference>
<dbReference type="GO" id="GO:0010181">
    <property type="term" value="F:FMN binding"/>
    <property type="evidence" value="ECO:0007669"/>
    <property type="project" value="InterPro"/>
</dbReference>
<dbReference type="RefSeq" id="XP_025377809.1">
    <property type="nucleotide sequence ID" value="XM_025521765.1"/>
</dbReference>
<evidence type="ECO:0000313" key="4">
    <source>
        <dbReference type="Proteomes" id="UP000245768"/>
    </source>
</evidence>
<dbReference type="STRING" id="215250.A0A316YN26"/>
<dbReference type="InParanoid" id="A0A316YN26"/>
<dbReference type="InterPro" id="IPR012349">
    <property type="entry name" value="Split_barrel_FMN-bd"/>
</dbReference>
<dbReference type="OrthoDB" id="434253at2759"/>
<dbReference type="Gene3D" id="2.30.110.10">
    <property type="entry name" value="Electron Transport, Fmn-binding Protein, Chain A"/>
    <property type="match status" value="1"/>
</dbReference>
<sequence length="262" mass="28903">MANKEKGILYYSIATCEPGDSPAPHVRTVVHRGFVNEQRDAQSKTGVKPFDSSFGSNSCLITTTDVRAPKAQQITKCLEEAKIARGEISWWMESKNLQIRLAGTLHLLPRPDHGAIKYFDGPSLAPPSSPSPSTDSAFDWARERKRIFEKLSPGLLASFARPTPGSPHPNSANLSARGGPGSLDERAKDKLESPWPLELPQPGKEASEEQKELLAEAEKNFALIILSPEEVDVLDLQSDKRSLFTRVQSSPNSDWHEKRLVP</sequence>
<dbReference type="Pfam" id="PF12766">
    <property type="entry name" value="Pyridox_oxase_2"/>
    <property type="match status" value="1"/>
</dbReference>
<dbReference type="GeneID" id="37043681"/>
<evidence type="ECO:0000259" key="2">
    <source>
        <dbReference type="Pfam" id="PF12766"/>
    </source>
</evidence>
<dbReference type="PANTHER" id="PTHR28243:SF1">
    <property type="entry name" value="PYRIDOXAMINE 5'-PHOSPHATE OXIDASE ALR4036 FAMILY FMN-BINDING DOMAIN-CONTAINING PROTEIN"/>
    <property type="match status" value="1"/>
</dbReference>
<dbReference type="AlphaFoldDB" id="A0A316YN26"/>
<evidence type="ECO:0000313" key="3">
    <source>
        <dbReference type="EMBL" id="PWN90611.1"/>
    </source>
</evidence>
<organism evidence="3 4">
    <name type="scientific">Acaromyces ingoldii</name>
    <dbReference type="NCBI Taxonomy" id="215250"/>
    <lineage>
        <taxon>Eukaryota</taxon>
        <taxon>Fungi</taxon>
        <taxon>Dikarya</taxon>
        <taxon>Basidiomycota</taxon>
        <taxon>Ustilaginomycotina</taxon>
        <taxon>Exobasidiomycetes</taxon>
        <taxon>Exobasidiales</taxon>
        <taxon>Cryptobasidiaceae</taxon>
        <taxon>Acaromyces</taxon>
    </lineage>
</organism>
<protein>
    <recommendedName>
        <fullName evidence="2">Pyridoxamine 5'-phosphate oxidase Alr4036 family FMN-binding domain-containing protein</fullName>
    </recommendedName>
</protein>
<dbReference type="PANTHER" id="PTHR28243">
    <property type="entry name" value="AGL049CP"/>
    <property type="match status" value="1"/>
</dbReference>
<dbReference type="InterPro" id="IPR024624">
    <property type="entry name" value="Pyridox_Oxase_Alr4036_FMN-bd"/>
</dbReference>
<name>A0A316YN26_9BASI</name>
<dbReference type="Proteomes" id="UP000245768">
    <property type="component" value="Unassembled WGS sequence"/>
</dbReference>
<dbReference type="EMBL" id="KZ819636">
    <property type="protein sequence ID" value="PWN90611.1"/>
    <property type="molecule type" value="Genomic_DNA"/>
</dbReference>
<feature type="domain" description="Pyridoxamine 5'-phosphate oxidase Alr4036 family FMN-binding" evidence="2">
    <location>
        <begin position="4"/>
        <end position="108"/>
    </location>
</feature>
<feature type="region of interest" description="Disordered" evidence="1">
    <location>
        <begin position="243"/>
        <end position="262"/>
    </location>
</feature>
<proteinExistence type="predicted"/>
<feature type="region of interest" description="Disordered" evidence="1">
    <location>
        <begin position="192"/>
        <end position="211"/>
    </location>
</feature>
<gene>
    <name evidence="3" type="ORF">FA10DRAFT_267062</name>
</gene>
<feature type="region of interest" description="Disordered" evidence="1">
    <location>
        <begin position="158"/>
        <end position="187"/>
    </location>
</feature>
<dbReference type="SUPFAM" id="SSF50475">
    <property type="entry name" value="FMN-binding split barrel"/>
    <property type="match status" value="1"/>
</dbReference>
<evidence type="ECO:0000256" key="1">
    <source>
        <dbReference type="SAM" id="MobiDB-lite"/>
    </source>
</evidence>